<comment type="caution">
    <text evidence="2">The sequence shown here is derived from an EMBL/GenBank/DDBJ whole genome shotgun (WGS) entry which is preliminary data.</text>
</comment>
<protein>
    <recommendedName>
        <fullName evidence="1">DUF7730 domain-containing protein</fullName>
    </recommendedName>
</protein>
<gene>
    <name evidence="2" type="ORF">H2200_011768</name>
</gene>
<reference evidence="2" key="1">
    <citation type="submission" date="2022-10" db="EMBL/GenBank/DDBJ databases">
        <title>Culturing micro-colonial fungi from biological soil crusts in the Mojave desert and describing Neophaeococcomyces mojavensis, and introducing the new genera and species Taxawa tesnikishii.</title>
        <authorList>
            <person name="Kurbessoian T."/>
            <person name="Stajich J.E."/>
        </authorList>
    </citation>
    <scope>NUCLEOTIDE SEQUENCE</scope>
    <source>
        <strain evidence="2">TK_41</strain>
    </source>
</reference>
<dbReference type="AlphaFoldDB" id="A0AA38WYN5"/>
<dbReference type="Pfam" id="PF24864">
    <property type="entry name" value="DUF7730"/>
    <property type="match status" value="1"/>
</dbReference>
<organism evidence="2 3">
    <name type="scientific">Cladophialophora chaetospira</name>
    <dbReference type="NCBI Taxonomy" id="386627"/>
    <lineage>
        <taxon>Eukaryota</taxon>
        <taxon>Fungi</taxon>
        <taxon>Dikarya</taxon>
        <taxon>Ascomycota</taxon>
        <taxon>Pezizomycotina</taxon>
        <taxon>Eurotiomycetes</taxon>
        <taxon>Chaetothyriomycetidae</taxon>
        <taxon>Chaetothyriales</taxon>
        <taxon>Herpotrichiellaceae</taxon>
        <taxon>Cladophialophora</taxon>
    </lineage>
</organism>
<evidence type="ECO:0000259" key="1">
    <source>
        <dbReference type="Pfam" id="PF24864"/>
    </source>
</evidence>
<evidence type="ECO:0000313" key="2">
    <source>
        <dbReference type="EMBL" id="KAJ9603582.1"/>
    </source>
</evidence>
<feature type="domain" description="DUF7730" evidence="1">
    <location>
        <begin position="6"/>
        <end position="150"/>
    </location>
</feature>
<dbReference type="EMBL" id="JAPDRK010000021">
    <property type="protein sequence ID" value="KAJ9603582.1"/>
    <property type="molecule type" value="Genomic_DNA"/>
</dbReference>
<name>A0AA38WYN5_9EURO</name>
<dbReference type="InterPro" id="IPR056632">
    <property type="entry name" value="DUF7730"/>
</dbReference>
<dbReference type="Proteomes" id="UP001172673">
    <property type="component" value="Unassembled WGS sequence"/>
</dbReference>
<sequence>MSPAHPTSTLLSLPVEIRLRIYKLLFHCAETLLIETAHPPGQQNLEDEHAFPQERSPPTLRICPLRFCRPAYLTQPHSSTNYGLGLSSQLLLTCRQIYTEALRVLYSLNRFGCSMRNAPTVLFGVISTTSFAHIRYLVLDWQQLQDFAWSLAKDEQVTATRGLEILEMNHPRTRVLRLRAQDERLGILPYPARPRESWRYQDRKSHERQLHQAALEICQKHATLRHVLQAVLQKPMPRGYQHEAVPAGNDHGLSRPIPEFKVTARIRWRFVTDKTLRDRRDDERVLDLMSELARGAE</sequence>
<keyword evidence="3" id="KW-1185">Reference proteome</keyword>
<dbReference type="PANTHER" id="PTHR38790">
    <property type="entry name" value="2EXR DOMAIN-CONTAINING PROTEIN-RELATED"/>
    <property type="match status" value="1"/>
</dbReference>
<accession>A0AA38WYN5</accession>
<proteinExistence type="predicted"/>
<evidence type="ECO:0000313" key="3">
    <source>
        <dbReference type="Proteomes" id="UP001172673"/>
    </source>
</evidence>